<proteinExistence type="predicted"/>
<keyword evidence="1 2" id="KW-0812">Transmembrane</keyword>
<keyword evidence="1" id="KW-1133">Transmembrane helix</keyword>
<name>G7J3C6_MEDTR</name>
<sequence length="80" mass="8912">MCGDESYTWMTQRGWEATVLQRLQIIFFSVAISLVACGSRLWGGSVYLSSLLLAAVTIIFSSDTWPDYRIVLIRSFGLSG</sequence>
<evidence type="ECO:0000313" key="4">
    <source>
        <dbReference type="Proteomes" id="UP000002051"/>
    </source>
</evidence>
<keyword evidence="1" id="KW-0472">Membrane</keyword>
<feature type="transmembrane region" description="Helical" evidence="1">
    <location>
        <begin position="44"/>
        <end position="62"/>
    </location>
</feature>
<feature type="transmembrane region" description="Helical" evidence="1">
    <location>
        <begin position="19"/>
        <end position="37"/>
    </location>
</feature>
<reference evidence="2 4" key="1">
    <citation type="journal article" date="2011" name="Nature">
        <title>The Medicago genome provides insight into the evolution of rhizobial symbioses.</title>
        <authorList>
            <person name="Young N.D."/>
            <person name="Debelle F."/>
            <person name="Oldroyd G.E."/>
            <person name="Geurts R."/>
            <person name="Cannon S.B."/>
            <person name="Udvardi M.K."/>
            <person name="Benedito V.A."/>
            <person name="Mayer K.F."/>
            <person name="Gouzy J."/>
            <person name="Schoof H."/>
            <person name="Van de Peer Y."/>
            <person name="Proost S."/>
            <person name="Cook D.R."/>
            <person name="Meyers B.C."/>
            <person name="Spannagl M."/>
            <person name="Cheung F."/>
            <person name="De Mita S."/>
            <person name="Krishnakumar V."/>
            <person name="Gundlach H."/>
            <person name="Zhou S."/>
            <person name="Mudge J."/>
            <person name="Bharti A.K."/>
            <person name="Murray J.D."/>
            <person name="Naoumkina M.A."/>
            <person name="Rosen B."/>
            <person name="Silverstein K.A."/>
            <person name="Tang H."/>
            <person name="Rombauts S."/>
            <person name="Zhao P.X."/>
            <person name="Zhou P."/>
            <person name="Barbe V."/>
            <person name="Bardou P."/>
            <person name="Bechner M."/>
            <person name="Bellec A."/>
            <person name="Berger A."/>
            <person name="Berges H."/>
            <person name="Bidwell S."/>
            <person name="Bisseling T."/>
            <person name="Choisne N."/>
            <person name="Couloux A."/>
            <person name="Denny R."/>
            <person name="Deshpande S."/>
            <person name="Dai X."/>
            <person name="Doyle J.J."/>
            <person name="Dudez A.M."/>
            <person name="Farmer A.D."/>
            <person name="Fouteau S."/>
            <person name="Franken C."/>
            <person name="Gibelin C."/>
            <person name="Gish J."/>
            <person name="Goldstein S."/>
            <person name="Gonzalez A.J."/>
            <person name="Green P.J."/>
            <person name="Hallab A."/>
            <person name="Hartog M."/>
            <person name="Hua A."/>
            <person name="Humphray S.J."/>
            <person name="Jeong D.H."/>
            <person name="Jing Y."/>
            <person name="Jocker A."/>
            <person name="Kenton S.M."/>
            <person name="Kim D.J."/>
            <person name="Klee K."/>
            <person name="Lai H."/>
            <person name="Lang C."/>
            <person name="Lin S."/>
            <person name="Macmil S.L."/>
            <person name="Magdelenat G."/>
            <person name="Matthews L."/>
            <person name="McCorrison J."/>
            <person name="Monaghan E.L."/>
            <person name="Mun J.H."/>
            <person name="Najar F.Z."/>
            <person name="Nicholson C."/>
            <person name="Noirot C."/>
            <person name="O'Bleness M."/>
            <person name="Paule C.R."/>
            <person name="Poulain J."/>
            <person name="Prion F."/>
            <person name="Qin B."/>
            <person name="Qu C."/>
            <person name="Retzel E.F."/>
            <person name="Riddle C."/>
            <person name="Sallet E."/>
            <person name="Samain S."/>
            <person name="Samson N."/>
            <person name="Sanders I."/>
            <person name="Saurat O."/>
            <person name="Scarpelli C."/>
            <person name="Schiex T."/>
            <person name="Segurens B."/>
            <person name="Severin A.J."/>
            <person name="Sherrier D.J."/>
            <person name="Shi R."/>
            <person name="Sims S."/>
            <person name="Singer S.R."/>
            <person name="Sinharoy S."/>
            <person name="Sterck L."/>
            <person name="Viollet A."/>
            <person name="Wang B.B."/>
            <person name="Wang K."/>
            <person name="Wang M."/>
            <person name="Wang X."/>
            <person name="Warfsmann J."/>
            <person name="Weissenbach J."/>
            <person name="White D.D."/>
            <person name="White J.D."/>
            <person name="Wiley G.B."/>
            <person name="Wincker P."/>
            <person name="Xing Y."/>
            <person name="Yang L."/>
            <person name="Yao Z."/>
            <person name="Ying F."/>
            <person name="Zhai J."/>
            <person name="Zhou L."/>
            <person name="Zuber A."/>
            <person name="Denarie J."/>
            <person name="Dixon R.A."/>
            <person name="May G.D."/>
            <person name="Schwartz D.C."/>
            <person name="Rogers J."/>
            <person name="Quetier F."/>
            <person name="Town C.D."/>
            <person name="Roe B.A."/>
        </authorList>
    </citation>
    <scope>NUCLEOTIDE SEQUENCE [LARGE SCALE GENOMIC DNA]</scope>
    <source>
        <strain evidence="2">A17</strain>
        <strain evidence="3 4">cv. Jemalong A17</strain>
    </source>
</reference>
<keyword evidence="4" id="KW-1185">Reference proteome</keyword>
<dbReference type="AlphaFoldDB" id="G7J3C6"/>
<reference evidence="3" key="3">
    <citation type="submission" date="2015-04" db="UniProtKB">
        <authorList>
            <consortium name="EnsemblPlants"/>
        </authorList>
    </citation>
    <scope>IDENTIFICATION</scope>
    <source>
        <strain evidence="3">cv. Jemalong A17</strain>
    </source>
</reference>
<evidence type="ECO:0000256" key="1">
    <source>
        <dbReference type="SAM" id="Phobius"/>
    </source>
</evidence>
<accession>G7J3C6</accession>
<dbReference type="HOGENOM" id="CLU_2593381_0_0_1"/>
<gene>
    <name evidence="2" type="ordered locus">MTR_3g098890</name>
</gene>
<dbReference type="EnsemblPlants" id="AES73027">
    <property type="protein sequence ID" value="AES73027"/>
    <property type="gene ID" value="MTR_3g098890"/>
</dbReference>
<organism evidence="2 4">
    <name type="scientific">Medicago truncatula</name>
    <name type="common">Barrel medic</name>
    <name type="synonym">Medicago tribuloides</name>
    <dbReference type="NCBI Taxonomy" id="3880"/>
    <lineage>
        <taxon>Eukaryota</taxon>
        <taxon>Viridiplantae</taxon>
        <taxon>Streptophyta</taxon>
        <taxon>Embryophyta</taxon>
        <taxon>Tracheophyta</taxon>
        <taxon>Spermatophyta</taxon>
        <taxon>Magnoliopsida</taxon>
        <taxon>eudicotyledons</taxon>
        <taxon>Gunneridae</taxon>
        <taxon>Pentapetalae</taxon>
        <taxon>rosids</taxon>
        <taxon>fabids</taxon>
        <taxon>Fabales</taxon>
        <taxon>Fabaceae</taxon>
        <taxon>Papilionoideae</taxon>
        <taxon>50 kb inversion clade</taxon>
        <taxon>NPAAA clade</taxon>
        <taxon>Hologalegina</taxon>
        <taxon>IRL clade</taxon>
        <taxon>Trifolieae</taxon>
        <taxon>Medicago</taxon>
    </lineage>
</organism>
<dbReference type="PaxDb" id="3880-AES73027"/>
<evidence type="ECO:0000313" key="3">
    <source>
        <dbReference type="EnsemblPlants" id="AES73027"/>
    </source>
</evidence>
<reference evidence="2 4" key="2">
    <citation type="journal article" date="2014" name="BMC Genomics">
        <title>An improved genome release (version Mt4.0) for the model legume Medicago truncatula.</title>
        <authorList>
            <person name="Tang H."/>
            <person name="Krishnakumar V."/>
            <person name="Bidwell S."/>
            <person name="Rosen B."/>
            <person name="Chan A."/>
            <person name="Zhou S."/>
            <person name="Gentzbittel L."/>
            <person name="Childs K.L."/>
            <person name="Yandell M."/>
            <person name="Gundlach H."/>
            <person name="Mayer K.F."/>
            <person name="Schwartz D.C."/>
            <person name="Town C.D."/>
        </authorList>
    </citation>
    <scope>GENOME REANNOTATION</scope>
    <source>
        <strain evidence="3 4">cv. Jemalong A17</strain>
    </source>
</reference>
<dbReference type="Proteomes" id="UP000002051">
    <property type="component" value="Chromosome 3"/>
</dbReference>
<protein>
    <submittedName>
        <fullName evidence="2">Transmembrane protein, putative</fullName>
    </submittedName>
</protein>
<evidence type="ECO:0000313" key="2">
    <source>
        <dbReference type="EMBL" id="AES73027.1"/>
    </source>
</evidence>
<dbReference type="EMBL" id="CM001219">
    <property type="protein sequence ID" value="AES73027.1"/>
    <property type="molecule type" value="Genomic_DNA"/>
</dbReference>